<dbReference type="eggNOG" id="COG2804">
    <property type="taxonomic scope" value="Bacteria"/>
</dbReference>
<feature type="compositionally biased region" description="Polar residues" evidence="4">
    <location>
        <begin position="1"/>
        <end position="23"/>
    </location>
</feature>
<sequence length="596" mass="64968">MSNAVDHSVSASSPASRLPQAQRTPEHCSEPVVAGLPAIAPVQAPPASSYPRDLMAQARLQASGERLLNCLERLACDTPDTFIRRLGSTLHYPVLDSQSLLASTPRFDKISLAQCLKREFVLIEQGGELLGVFADPFDHARLAWIDDVLQGAPLYLAHAADLATFLARHEESFHAVDALDHDAEASSESDPLQRLSLTSISEDQSKVVKLVNSTLYDALKQHASDIHLGMTGQGLTIKYRIDGVLNAAGKASGSAFADQVISRIKVMAELDIGEKRVPQDGRFKVAVGERQIDFRVSIMPSIFGEDAVLRVLDKQDLSDRVSGVQLQALGFADETLRALRRLAAEPYGMILVTGPTGSGKTTTLYAMISEINHGVDKIITIEDPVEYQLPGVLQIPVNEKKGLTFARGLRSILRHDPDKILVGEIRDPDTAQIAVQSALTGHLVFTTIHANNVFDVIGRFSQMQVDPYSFVSALNAVLAQRLIRLACPHCCTPCEADDEILAASGLTREGVQGWTFVRAQGCGQCRGSGYRGRSAIAELLHLDDDLRQMIVERRPLAQIKALACQRGLRLLRASALDLVREGRTTLEEINRVTFIA</sequence>
<dbReference type="EMBL" id="CP000949">
    <property type="protein sequence ID" value="ACA72963.1"/>
    <property type="molecule type" value="Genomic_DNA"/>
</dbReference>
<protein>
    <submittedName>
        <fullName evidence="6">Type II secretion system protein E</fullName>
    </submittedName>
</protein>
<dbReference type="SUPFAM" id="SSF52540">
    <property type="entry name" value="P-loop containing nucleoside triphosphate hydrolases"/>
    <property type="match status" value="1"/>
</dbReference>
<dbReference type="PANTHER" id="PTHR30258">
    <property type="entry name" value="TYPE II SECRETION SYSTEM PROTEIN GSPE-RELATED"/>
    <property type="match status" value="1"/>
</dbReference>
<name>B1J889_PSEPW</name>
<dbReference type="Pfam" id="PF05157">
    <property type="entry name" value="MshEN"/>
    <property type="match status" value="1"/>
</dbReference>
<dbReference type="InterPro" id="IPR027417">
    <property type="entry name" value="P-loop_NTPase"/>
</dbReference>
<gene>
    <name evidence="6" type="ordered locus">PputW619_2463</name>
</gene>
<dbReference type="AlphaFoldDB" id="B1J889"/>
<dbReference type="Gene3D" id="3.40.50.300">
    <property type="entry name" value="P-loop containing nucleotide triphosphate hydrolases"/>
    <property type="match status" value="1"/>
</dbReference>
<dbReference type="InterPro" id="IPR037257">
    <property type="entry name" value="T2SS_E_N_sf"/>
</dbReference>
<evidence type="ECO:0000256" key="2">
    <source>
        <dbReference type="ARBA" id="ARBA00022741"/>
    </source>
</evidence>
<dbReference type="PROSITE" id="PS00662">
    <property type="entry name" value="T2SP_E"/>
    <property type="match status" value="1"/>
</dbReference>
<dbReference type="SUPFAM" id="SSF160246">
    <property type="entry name" value="EspE N-terminal domain-like"/>
    <property type="match status" value="1"/>
</dbReference>
<dbReference type="KEGG" id="ppw:PputW619_2463"/>
<evidence type="ECO:0000259" key="5">
    <source>
        <dbReference type="PROSITE" id="PS00662"/>
    </source>
</evidence>
<dbReference type="GO" id="GO:0005886">
    <property type="term" value="C:plasma membrane"/>
    <property type="evidence" value="ECO:0007669"/>
    <property type="project" value="TreeGrafter"/>
</dbReference>
<evidence type="ECO:0000256" key="3">
    <source>
        <dbReference type="ARBA" id="ARBA00022840"/>
    </source>
</evidence>
<comment type="similarity">
    <text evidence="1">Belongs to the GSP E family.</text>
</comment>
<dbReference type="HOGENOM" id="CLU_013446_10_5_6"/>
<accession>B1J889</accession>
<dbReference type="Pfam" id="PF00437">
    <property type="entry name" value="T2SSE"/>
    <property type="match status" value="1"/>
</dbReference>
<dbReference type="GO" id="GO:0005524">
    <property type="term" value="F:ATP binding"/>
    <property type="evidence" value="ECO:0007669"/>
    <property type="project" value="UniProtKB-KW"/>
</dbReference>
<feature type="region of interest" description="Disordered" evidence="4">
    <location>
        <begin position="1"/>
        <end position="27"/>
    </location>
</feature>
<feature type="domain" description="Bacterial type II secretion system protein E" evidence="5">
    <location>
        <begin position="413"/>
        <end position="427"/>
    </location>
</feature>
<keyword evidence="3" id="KW-0067">ATP-binding</keyword>
<reference evidence="6" key="1">
    <citation type="submission" date="2008-02" db="EMBL/GenBank/DDBJ databases">
        <title>Complete sequence of Psuedomonas putida W619.</title>
        <authorList>
            <consortium name="US DOE Joint Genome Institute"/>
            <person name="Copeland A."/>
            <person name="Lucas S."/>
            <person name="Lapidus A."/>
            <person name="Barry K."/>
            <person name="Detter J.C."/>
            <person name="Glavina del Rio T."/>
            <person name="Dalin E."/>
            <person name="Tice H."/>
            <person name="Pitluck S."/>
            <person name="Chain P."/>
            <person name="Malfatti S."/>
            <person name="Shin M."/>
            <person name="Vergez L."/>
            <person name="Schmutz J."/>
            <person name="Larimer F."/>
            <person name="Land M."/>
            <person name="Hauser L."/>
            <person name="Kyrpides N."/>
            <person name="Kim E."/>
            <person name="Taghavi S."/>
            <person name="Vangronsveld D."/>
            <person name="van der Lelie D."/>
            <person name="Richardson P."/>
        </authorList>
    </citation>
    <scope>NUCLEOTIDE SEQUENCE</scope>
    <source>
        <strain evidence="6">W619</strain>
    </source>
</reference>
<keyword evidence="2" id="KW-0547">Nucleotide-binding</keyword>
<dbReference type="GO" id="GO:0016887">
    <property type="term" value="F:ATP hydrolysis activity"/>
    <property type="evidence" value="ECO:0007669"/>
    <property type="project" value="TreeGrafter"/>
</dbReference>
<dbReference type="InterPro" id="IPR007831">
    <property type="entry name" value="T2SS_GspE_N"/>
</dbReference>
<organism evidence="6">
    <name type="scientific">Pseudomonas putida (strain W619)</name>
    <dbReference type="NCBI Taxonomy" id="390235"/>
    <lineage>
        <taxon>Bacteria</taxon>
        <taxon>Pseudomonadati</taxon>
        <taxon>Pseudomonadota</taxon>
        <taxon>Gammaproteobacteria</taxon>
        <taxon>Pseudomonadales</taxon>
        <taxon>Pseudomonadaceae</taxon>
        <taxon>Pseudomonas</taxon>
    </lineage>
</organism>
<evidence type="ECO:0000256" key="4">
    <source>
        <dbReference type="SAM" id="MobiDB-lite"/>
    </source>
</evidence>
<dbReference type="STRING" id="390235.PputW619_2463"/>
<proteinExistence type="inferred from homology"/>
<evidence type="ECO:0000256" key="1">
    <source>
        <dbReference type="ARBA" id="ARBA00006611"/>
    </source>
</evidence>
<evidence type="ECO:0000313" key="6">
    <source>
        <dbReference type="EMBL" id="ACA72963.1"/>
    </source>
</evidence>
<dbReference type="InterPro" id="IPR001482">
    <property type="entry name" value="T2SS/T4SS_dom"/>
</dbReference>
<dbReference type="CDD" id="cd01129">
    <property type="entry name" value="PulE-GspE-like"/>
    <property type="match status" value="1"/>
</dbReference>
<dbReference type="Gene3D" id="3.30.450.90">
    <property type="match status" value="1"/>
</dbReference>
<dbReference type="PANTHER" id="PTHR30258:SF1">
    <property type="entry name" value="PROTEIN TRANSPORT PROTEIN HOFB HOMOLOG"/>
    <property type="match status" value="1"/>
</dbReference>